<dbReference type="KEGG" id="ete:ETEE_1928"/>
<accession>A0A076LRZ4</accession>
<dbReference type="EMBL" id="CP006664">
    <property type="protein sequence ID" value="AIJ08374.1"/>
    <property type="molecule type" value="Genomic_DNA"/>
</dbReference>
<name>A0A076LRZ4_9GAMM</name>
<reference evidence="1 2" key="1">
    <citation type="journal article" date="2012" name="PLoS ONE">
        <title>Edwardsiella comparative phylogenomics reveal the new intra/inter-species taxonomic relationships, virulence evolution and niche adaptation mechanisms.</title>
        <authorList>
            <person name="Yang M."/>
            <person name="Lv Y."/>
            <person name="Xiao J."/>
            <person name="Wu H."/>
            <person name="Zheng H."/>
            <person name="Liu Q."/>
            <person name="Zhang Y."/>
            <person name="Wang Q."/>
        </authorList>
    </citation>
    <scope>NUCLEOTIDE SEQUENCE [LARGE SCALE GENOMIC DNA]</scope>
    <source>
        <strain evidence="2">080813</strain>
    </source>
</reference>
<sequence length="37" mass="4252">MVFFYIITGEMGSGDTAYGAELWIAAQTREQHRFLQI</sequence>
<gene>
    <name evidence="1" type="ORF">ETEE_1928</name>
</gene>
<dbReference type="HOGENOM" id="CLU_3343084_0_0_6"/>
<organism evidence="1 2">
    <name type="scientific">Edwardsiella anguillarum ET080813</name>
    <dbReference type="NCBI Taxonomy" id="667120"/>
    <lineage>
        <taxon>Bacteria</taxon>
        <taxon>Pseudomonadati</taxon>
        <taxon>Pseudomonadota</taxon>
        <taxon>Gammaproteobacteria</taxon>
        <taxon>Enterobacterales</taxon>
        <taxon>Hafniaceae</taxon>
        <taxon>Edwardsiella</taxon>
    </lineage>
</organism>
<protein>
    <submittedName>
        <fullName evidence="1">Uncharacterized protein</fullName>
    </submittedName>
</protein>
<evidence type="ECO:0000313" key="1">
    <source>
        <dbReference type="EMBL" id="AIJ08374.1"/>
    </source>
</evidence>
<proteinExistence type="predicted"/>
<evidence type="ECO:0000313" key="2">
    <source>
        <dbReference type="Proteomes" id="UP000028681"/>
    </source>
</evidence>
<dbReference type="AlphaFoldDB" id="A0A076LRZ4"/>
<dbReference type="Proteomes" id="UP000028681">
    <property type="component" value="Chromosome"/>
</dbReference>